<protein>
    <submittedName>
        <fullName evidence="6">DeoR/GlpR family DNA-binding transcription regulator</fullName>
    </submittedName>
</protein>
<organism evidence="6 7">
    <name type="scientific">Albidovulum sediminis</name>
    <dbReference type="NCBI Taxonomy" id="3066345"/>
    <lineage>
        <taxon>Bacteria</taxon>
        <taxon>Pseudomonadati</taxon>
        <taxon>Pseudomonadota</taxon>
        <taxon>Alphaproteobacteria</taxon>
        <taxon>Rhodobacterales</taxon>
        <taxon>Paracoccaceae</taxon>
        <taxon>Albidovulum</taxon>
    </lineage>
</organism>
<dbReference type="Gene3D" id="1.10.10.10">
    <property type="entry name" value="Winged helix-like DNA-binding domain superfamily/Winged helix DNA-binding domain"/>
    <property type="match status" value="1"/>
</dbReference>
<proteinExistence type="predicted"/>
<gene>
    <name evidence="6" type="ORF">N5I32_19020</name>
</gene>
<comment type="caution">
    <text evidence="6">The sequence shown here is derived from an EMBL/GenBank/DDBJ whole genome shotgun (WGS) entry which is preliminary data.</text>
</comment>
<dbReference type="SUPFAM" id="SSF46785">
    <property type="entry name" value="Winged helix' DNA-binding domain"/>
    <property type="match status" value="1"/>
</dbReference>
<evidence type="ECO:0000256" key="4">
    <source>
        <dbReference type="ARBA" id="ARBA00023163"/>
    </source>
</evidence>
<dbReference type="PANTHER" id="PTHR30363:SF4">
    <property type="entry name" value="GLYCEROL-3-PHOSPHATE REGULON REPRESSOR"/>
    <property type="match status" value="1"/>
</dbReference>
<dbReference type="InterPro" id="IPR018356">
    <property type="entry name" value="Tscrpt_reg_HTH_DeoR_CS"/>
</dbReference>
<keyword evidence="2" id="KW-0805">Transcription regulation</keyword>
<dbReference type="PROSITE" id="PS51000">
    <property type="entry name" value="HTH_DEOR_2"/>
    <property type="match status" value="1"/>
</dbReference>
<dbReference type="GO" id="GO:0003677">
    <property type="term" value="F:DNA binding"/>
    <property type="evidence" value="ECO:0007669"/>
    <property type="project" value="UniProtKB-KW"/>
</dbReference>
<dbReference type="InterPro" id="IPR050313">
    <property type="entry name" value="Carb_Metab_HTH_regulators"/>
</dbReference>
<keyword evidence="3 6" id="KW-0238">DNA-binding</keyword>
<keyword evidence="7" id="KW-1185">Reference proteome</keyword>
<dbReference type="EMBL" id="JAOCQF010000005">
    <property type="protein sequence ID" value="MCT8331614.1"/>
    <property type="molecule type" value="Genomic_DNA"/>
</dbReference>
<dbReference type="InterPro" id="IPR036390">
    <property type="entry name" value="WH_DNA-bd_sf"/>
</dbReference>
<name>A0ABT2NRU8_9RHOB</name>
<dbReference type="InterPro" id="IPR037171">
    <property type="entry name" value="NagB/RpiA_transferase-like"/>
</dbReference>
<dbReference type="Pfam" id="PF08220">
    <property type="entry name" value="HTH_DeoR"/>
    <property type="match status" value="1"/>
</dbReference>
<dbReference type="PRINTS" id="PR00037">
    <property type="entry name" value="HTHLACR"/>
</dbReference>
<dbReference type="Pfam" id="PF00455">
    <property type="entry name" value="DeoRC"/>
    <property type="match status" value="1"/>
</dbReference>
<dbReference type="PANTHER" id="PTHR30363">
    <property type="entry name" value="HTH-TYPE TRANSCRIPTIONAL REGULATOR SRLR-RELATED"/>
    <property type="match status" value="1"/>
</dbReference>
<keyword evidence="1" id="KW-0678">Repressor</keyword>
<evidence type="ECO:0000256" key="3">
    <source>
        <dbReference type="ARBA" id="ARBA00023125"/>
    </source>
</evidence>
<dbReference type="Proteomes" id="UP001205601">
    <property type="component" value="Unassembled WGS sequence"/>
</dbReference>
<dbReference type="PROSITE" id="PS00894">
    <property type="entry name" value="HTH_DEOR_1"/>
    <property type="match status" value="1"/>
</dbReference>
<dbReference type="InterPro" id="IPR036388">
    <property type="entry name" value="WH-like_DNA-bd_sf"/>
</dbReference>
<dbReference type="SMART" id="SM00420">
    <property type="entry name" value="HTH_DEOR"/>
    <property type="match status" value="1"/>
</dbReference>
<evidence type="ECO:0000313" key="6">
    <source>
        <dbReference type="EMBL" id="MCT8331614.1"/>
    </source>
</evidence>
<evidence type="ECO:0000259" key="5">
    <source>
        <dbReference type="PROSITE" id="PS51000"/>
    </source>
</evidence>
<dbReference type="SUPFAM" id="SSF100950">
    <property type="entry name" value="NagB/RpiA/CoA transferase-like"/>
    <property type="match status" value="1"/>
</dbReference>
<evidence type="ECO:0000256" key="1">
    <source>
        <dbReference type="ARBA" id="ARBA00022491"/>
    </source>
</evidence>
<evidence type="ECO:0000256" key="2">
    <source>
        <dbReference type="ARBA" id="ARBA00023015"/>
    </source>
</evidence>
<keyword evidence="4" id="KW-0804">Transcription</keyword>
<dbReference type="Gene3D" id="3.40.50.1360">
    <property type="match status" value="1"/>
</dbReference>
<reference evidence="7" key="1">
    <citation type="submission" date="2023-07" db="EMBL/GenBank/DDBJ databases">
        <title>Defluviimonas sediminis sp. nov., isolated from mangrove sediment.</title>
        <authorList>
            <person name="Liu L."/>
            <person name="Li J."/>
            <person name="Huang Y."/>
            <person name="Pan J."/>
            <person name="Li M."/>
        </authorList>
    </citation>
    <scope>NUCLEOTIDE SEQUENCE [LARGE SCALE GENOMIC DNA]</scope>
    <source>
        <strain evidence="7">FT324</strain>
    </source>
</reference>
<evidence type="ECO:0000313" key="7">
    <source>
        <dbReference type="Proteomes" id="UP001205601"/>
    </source>
</evidence>
<dbReference type="InterPro" id="IPR001034">
    <property type="entry name" value="DeoR_HTH"/>
</dbReference>
<accession>A0ABT2NRU8</accession>
<sequence>MRHARILAALEANPTLRVNQLADQLEVSTETIRRDLAELDQIGRLSRTYGGAVSAGSRFEPALTERLALHVAERRAIAETAVDRFGDSETLVLGGGATMLTFARALRDTQQRRTVITPAYPIAVELSANPLIEVMLLPGIFEPQERVVYGPETIRALERYRAEVAIIGASGLAAAGISEAMLQVGEIYGALLRTAERVVVLADHSKFGKRALTLLSSWSNRISLVTDRMPEGDLYLTMREAGAQIILPDNSGSDSTGR</sequence>
<feature type="domain" description="HTH deoR-type" evidence="5">
    <location>
        <begin position="1"/>
        <end position="54"/>
    </location>
</feature>
<dbReference type="SMART" id="SM01134">
    <property type="entry name" value="DeoRC"/>
    <property type="match status" value="1"/>
</dbReference>
<dbReference type="InterPro" id="IPR014036">
    <property type="entry name" value="DeoR-like_C"/>
</dbReference>